<organism evidence="3 4">
    <name type="scientific">bacterium (Candidatus Gribaldobacteria) CG10_big_fil_rev_8_21_14_0_10_37_21</name>
    <dbReference type="NCBI Taxonomy" id="2014275"/>
    <lineage>
        <taxon>Bacteria</taxon>
        <taxon>Candidatus Gribaldobacteria</taxon>
    </lineage>
</organism>
<dbReference type="Pfam" id="PF00534">
    <property type="entry name" value="Glycos_transf_1"/>
    <property type="match status" value="1"/>
</dbReference>
<protein>
    <recommendedName>
        <fullName evidence="5">Glycosyl transferase family 1 domain-containing protein</fullName>
    </recommendedName>
</protein>
<dbReference type="SUPFAM" id="SSF53756">
    <property type="entry name" value="UDP-Glycosyltransferase/glycogen phosphorylase"/>
    <property type="match status" value="1"/>
</dbReference>
<comment type="caution">
    <text evidence="3">The sequence shown here is derived from an EMBL/GenBank/DDBJ whole genome shotgun (WGS) entry which is preliminary data.</text>
</comment>
<dbReference type="PANTHER" id="PTHR45947">
    <property type="entry name" value="SULFOQUINOVOSYL TRANSFERASE SQD2"/>
    <property type="match status" value="1"/>
</dbReference>
<feature type="domain" description="Glycosyl transferase family 1" evidence="1">
    <location>
        <begin position="206"/>
        <end position="359"/>
    </location>
</feature>
<dbReference type="Proteomes" id="UP000230132">
    <property type="component" value="Unassembled WGS sequence"/>
</dbReference>
<dbReference type="CDD" id="cd03801">
    <property type="entry name" value="GT4_PimA-like"/>
    <property type="match status" value="1"/>
</dbReference>
<gene>
    <name evidence="3" type="ORF">COU05_01340</name>
</gene>
<name>A0A2H0UUR7_9BACT</name>
<dbReference type="InterPro" id="IPR050194">
    <property type="entry name" value="Glycosyltransferase_grp1"/>
</dbReference>
<evidence type="ECO:0000313" key="3">
    <source>
        <dbReference type="EMBL" id="PIR90571.1"/>
    </source>
</evidence>
<sequence>MNNKTLGLFFSYGVGIETWEKQGYLNRELKYYTMLGQQLGKVSFFTYDLRRSCACYSEQSEESLLGDSCTRSDLVQVCTRSDLVPSWLYVFLMPFLQAKAIKKCDILKTNQMSGALPAIIAKIIYRKKLVVRCGYEWLFTLSKAKKPLWERAIVYCLEFWAYKIANKIIFTSRADKDFAQKTFKIKESKIAIISNYIDIDLFKPMPELKKELNSVCFVGRLSREKNLKELIAAVNELPQVKLYIAGDGPEKEALQEQAQNNKKIVFLGKLPNEQLPALLNKCEVFVLPSLYEGNPKALLEAMACGLPCLTSDIEGIKETVSQNRNGLLVNPLKKDITKGLTLLLRDKFFAEQLGLQARETIEKGFALEQALEKEVVLLKDLIAN</sequence>
<feature type="domain" description="Glycosyltransferase subfamily 4-like N-terminal" evidence="2">
    <location>
        <begin position="85"/>
        <end position="200"/>
    </location>
</feature>
<dbReference type="PANTHER" id="PTHR45947:SF3">
    <property type="entry name" value="SULFOQUINOVOSYL TRANSFERASE SQD2"/>
    <property type="match status" value="1"/>
</dbReference>
<evidence type="ECO:0000259" key="1">
    <source>
        <dbReference type="Pfam" id="PF00534"/>
    </source>
</evidence>
<reference evidence="4" key="1">
    <citation type="submission" date="2017-09" db="EMBL/GenBank/DDBJ databases">
        <title>Depth-based differentiation of microbial function through sediment-hosted aquifers and enrichment of novel symbionts in the deep terrestrial subsurface.</title>
        <authorList>
            <person name="Probst A.J."/>
            <person name="Ladd B."/>
            <person name="Jarett J.K."/>
            <person name="Geller-Mcgrath D.E."/>
            <person name="Sieber C.M.K."/>
            <person name="Emerson J.B."/>
            <person name="Anantharaman K."/>
            <person name="Thomas B.C."/>
            <person name="Malmstrom R."/>
            <person name="Stieglmeier M."/>
            <person name="Klingl A."/>
            <person name="Woyke T."/>
            <person name="Ryan C.M."/>
            <person name="Banfield J.F."/>
        </authorList>
    </citation>
    <scope>NUCLEOTIDE SEQUENCE [LARGE SCALE GENOMIC DNA]</scope>
</reference>
<dbReference type="GO" id="GO:0016757">
    <property type="term" value="F:glycosyltransferase activity"/>
    <property type="evidence" value="ECO:0007669"/>
    <property type="project" value="InterPro"/>
</dbReference>
<dbReference type="Pfam" id="PF13439">
    <property type="entry name" value="Glyco_transf_4"/>
    <property type="match status" value="1"/>
</dbReference>
<evidence type="ECO:0000259" key="2">
    <source>
        <dbReference type="Pfam" id="PF13439"/>
    </source>
</evidence>
<dbReference type="AlphaFoldDB" id="A0A2H0UUR7"/>
<accession>A0A2H0UUR7</accession>
<dbReference type="InterPro" id="IPR028098">
    <property type="entry name" value="Glyco_trans_4-like_N"/>
</dbReference>
<dbReference type="EMBL" id="PFAX01000014">
    <property type="protein sequence ID" value="PIR90571.1"/>
    <property type="molecule type" value="Genomic_DNA"/>
</dbReference>
<evidence type="ECO:0000313" key="4">
    <source>
        <dbReference type="Proteomes" id="UP000230132"/>
    </source>
</evidence>
<proteinExistence type="predicted"/>
<dbReference type="InterPro" id="IPR001296">
    <property type="entry name" value="Glyco_trans_1"/>
</dbReference>
<evidence type="ECO:0008006" key="5">
    <source>
        <dbReference type="Google" id="ProtNLM"/>
    </source>
</evidence>
<dbReference type="Gene3D" id="3.40.50.2000">
    <property type="entry name" value="Glycogen Phosphorylase B"/>
    <property type="match status" value="2"/>
</dbReference>